<keyword evidence="2" id="KW-1185">Reference proteome</keyword>
<dbReference type="GO" id="GO:0003677">
    <property type="term" value="F:DNA binding"/>
    <property type="evidence" value="ECO:0007669"/>
    <property type="project" value="InterPro"/>
</dbReference>
<dbReference type="SUPFAM" id="SSF50118">
    <property type="entry name" value="Cell growth inhibitor/plasmid maintenance toxic component"/>
    <property type="match status" value="1"/>
</dbReference>
<comment type="caution">
    <text evidence="1">The sequence shown here is derived from an EMBL/GenBank/DDBJ whole genome shotgun (WGS) entry which is preliminary data.</text>
</comment>
<sequence>MTFDPGDVVYGADPFKGSDYARPWLVISNAAHPFQGNQYIVLALTTRTWHEGLLSITDSQWIDGGTPDPSRVVPWSVETLDESDIDHWQGTVTASLVDEAVDELETFVGSE</sequence>
<dbReference type="Pfam" id="PF02452">
    <property type="entry name" value="PemK_toxin"/>
    <property type="match status" value="1"/>
</dbReference>
<proteinExistence type="predicted"/>
<accession>M0MDV5</accession>
<dbReference type="RefSeq" id="WP_004054490.1">
    <property type="nucleotide sequence ID" value="NZ_AOMC01000124.1"/>
</dbReference>
<protein>
    <recommendedName>
        <fullName evidence="3">Growth inhibitor</fullName>
    </recommendedName>
</protein>
<dbReference type="eggNOG" id="arCOG03403">
    <property type="taxonomic scope" value="Archaea"/>
</dbReference>
<evidence type="ECO:0008006" key="3">
    <source>
        <dbReference type="Google" id="ProtNLM"/>
    </source>
</evidence>
<dbReference type="InterPro" id="IPR003477">
    <property type="entry name" value="PemK-like"/>
</dbReference>
<dbReference type="OrthoDB" id="315488at2157"/>
<organism evidence="1 2">
    <name type="scientific">Halococcus morrhuae DSM 1307</name>
    <dbReference type="NCBI Taxonomy" id="931277"/>
    <lineage>
        <taxon>Archaea</taxon>
        <taxon>Methanobacteriati</taxon>
        <taxon>Methanobacteriota</taxon>
        <taxon>Stenosarchaea group</taxon>
        <taxon>Halobacteria</taxon>
        <taxon>Halobacteriales</taxon>
        <taxon>Halococcaceae</taxon>
        <taxon>Halococcus</taxon>
    </lineage>
</organism>
<dbReference type="PATRIC" id="fig|931277.6.peg.2023"/>
<evidence type="ECO:0000313" key="1">
    <source>
        <dbReference type="EMBL" id="EMA42869.1"/>
    </source>
</evidence>
<dbReference type="AlphaFoldDB" id="M0MDV5"/>
<evidence type="ECO:0000313" key="2">
    <source>
        <dbReference type="Proteomes" id="UP000011568"/>
    </source>
</evidence>
<reference evidence="1 2" key="1">
    <citation type="journal article" date="2014" name="PLoS Genet.">
        <title>Phylogenetically driven sequencing of extremely halophilic archaea reveals strategies for static and dynamic osmo-response.</title>
        <authorList>
            <person name="Becker E.A."/>
            <person name="Seitzer P.M."/>
            <person name="Tritt A."/>
            <person name="Larsen D."/>
            <person name="Krusor M."/>
            <person name="Yao A.I."/>
            <person name="Wu D."/>
            <person name="Madern D."/>
            <person name="Eisen J.A."/>
            <person name="Darling A.E."/>
            <person name="Facciotti M.T."/>
        </authorList>
    </citation>
    <scope>NUCLEOTIDE SEQUENCE [LARGE SCALE GENOMIC DNA]</scope>
    <source>
        <strain evidence="1 2">DSM 1307</strain>
    </source>
</reference>
<dbReference type="EMBL" id="AOMC01000124">
    <property type="protein sequence ID" value="EMA42869.1"/>
    <property type="molecule type" value="Genomic_DNA"/>
</dbReference>
<dbReference type="STRING" id="931277.C448_10347"/>
<name>M0MDV5_HALMO</name>
<dbReference type="Proteomes" id="UP000011568">
    <property type="component" value="Unassembled WGS sequence"/>
</dbReference>
<gene>
    <name evidence="1" type="ORF">C448_10347</name>
</gene>